<evidence type="ECO:0000313" key="2">
    <source>
        <dbReference type="EMBL" id="KOO33594.1"/>
    </source>
</evidence>
<comment type="caution">
    <text evidence="2">The sequence shown here is derived from an EMBL/GenBank/DDBJ whole genome shotgun (WGS) entry which is preliminary data.</text>
</comment>
<name>A0A0M0K468_9EUKA</name>
<gene>
    <name evidence="2" type="ORF">Ctob_015277</name>
</gene>
<protein>
    <submittedName>
        <fullName evidence="2">Uncharacterized protein</fullName>
    </submittedName>
</protein>
<proteinExistence type="predicted"/>
<organism evidence="2 3">
    <name type="scientific">Chrysochromulina tobinii</name>
    <dbReference type="NCBI Taxonomy" id="1460289"/>
    <lineage>
        <taxon>Eukaryota</taxon>
        <taxon>Haptista</taxon>
        <taxon>Haptophyta</taxon>
        <taxon>Prymnesiophyceae</taxon>
        <taxon>Prymnesiales</taxon>
        <taxon>Chrysochromulinaceae</taxon>
        <taxon>Chrysochromulina</taxon>
    </lineage>
</organism>
<feature type="compositionally biased region" description="Low complexity" evidence="1">
    <location>
        <begin position="180"/>
        <end position="192"/>
    </location>
</feature>
<keyword evidence="3" id="KW-1185">Reference proteome</keyword>
<dbReference type="OrthoDB" id="10671985at2759"/>
<dbReference type="EMBL" id="JWZX01001478">
    <property type="protein sequence ID" value="KOO33594.1"/>
    <property type="molecule type" value="Genomic_DNA"/>
</dbReference>
<feature type="region of interest" description="Disordered" evidence="1">
    <location>
        <begin position="109"/>
        <end position="128"/>
    </location>
</feature>
<feature type="region of interest" description="Disordered" evidence="1">
    <location>
        <begin position="149"/>
        <end position="202"/>
    </location>
</feature>
<dbReference type="AlphaFoldDB" id="A0A0M0K468"/>
<reference evidence="3" key="1">
    <citation type="journal article" date="2015" name="PLoS Genet.">
        <title>Genome Sequence and Transcriptome Analyses of Chrysochromulina tobin: Metabolic Tools for Enhanced Algal Fitness in the Prominent Order Prymnesiales (Haptophyceae).</title>
        <authorList>
            <person name="Hovde B.T."/>
            <person name="Deodato C.R."/>
            <person name="Hunsperger H.M."/>
            <person name="Ryken S.A."/>
            <person name="Yost W."/>
            <person name="Jha R.K."/>
            <person name="Patterson J."/>
            <person name="Monnat R.J. Jr."/>
            <person name="Barlow S.B."/>
            <person name="Starkenburg S.R."/>
            <person name="Cattolico R.A."/>
        </authorList>
    </citation>
    <scope>NUCLEOTIDE SEQUENCE</scope>
    <source>
        <strain evidence="3">CCMP291</strain>
    </source>
</reference>
<evidence type="ECO:0000256" key="1">
    <source>
        <dbReference type="SAM" id="MobiDB-lite"/>
    </source>
</evidence>
<evidence type="ECO:0000313" key="3">
    <source>
        <dbReference type="Proteomes" id="UP000037460"/>
    </source>
</evidence>
<accession>A0A0M0K468</accession>
<sequence>MSDDELEEGKSWGDLISLLQNDPAGINLHTGLTFDEVAKELEARLQSLAAEGDSLMLYIRRMAATVKKMPMAPVLCLLMSAVNMTLRLRRYNISTSVDGEKSVPFRGEVKARGGAAEEDEDDMTASQQAAQVAMAIPISLDTLQIKAAPRGSAAPAQTLNTTPHVPRSARPASHGGGDNSSESGKSSTSTESSKVKTQLSTREQDQLAMDQLCIMLPMLHSEGGQPNTHEVTVAMMSRYDGEYHLQNKFKAKSDANKVFAAAAGKGTEHMLRKACTVQVLKNGVGLMNLLVGSHHIPLADADGNPLFLKHLIKTSVERRDLKLGIHFLAGDQDGAGLVPTIDTNTMRISNLLAASGLKTSYVAVKMSGAAGSQDGPATPEQLAEGLEAPVPLHPEVPRVPQTPLISTMASILGSTFFFSTPAENDPKHKPFFAEAARALEAKGLGYVFIDQTIYGPSNSGAAASLGLLADGAISRTGGKMSYFVKQLSYTSHRSELAECGLSLSINYDSLLYAGDKAKRPEKEKILRLMSIMCSLACEAARRDVLTSPGVFRDAVIQVFPFAGGSLSAISAAANKADGNPTLKKQSAALEEFIANKESLLFVHKALLQLAIYAKKKHNPTEFQDVLMLADLERMIPATPPRAGESAPKKKREDV</sequence>
<dbReference type="Proteomes" id="UP000037460">
    <property type="component" value="Unassembled WGS sequence"/>
</dbReference>